<name>A0A838ZS76_9FLAO</name>
<dbReference type="InterPro" id="IPR054566">
    <property type="entry name" value="ManC/GMP-like_b-helix"/>
</dbReference>
<organism evidence="10 11">
    <name type="scientific">Moheibacter lacus</name>
    <dbReference type="NCBI Taxonomy" id="2745851"/>
    <lineage>
        <taxon>Bacteria</taxon>
        <taxon>Pseudomonadati</taxon>
        <taxon>Bacteroidota</taxon>
        <taxon>Flavobacteriia</taxon>
        <taxon>Flavobacteriales</taxon>
        <taxon>Weeksellaceae</taxon>
        <taxon>Moheibacter</taxon>
    </lineage>
</organism>
<feature type="domain" description="MannoseP isomerase/GMP-like beta-helix" evidence="9">
    <location>
        <begin position="301"/>
        <end position="350"/>
    </location>
</feature>
<evidence type="ECO:0000259" key="8">
    <source>
        <dbReference type="Pfam" id="PF00483"/>
    </source>
</evidence>
<dbReference type="EMBL" id="JACDZE010000001">
    <property type="protein sequence ID" value="MBA5629049.1"/>
    <property type="molecule type" value="Genomic_DNA"/>
</dbReference>
<accession>A0A838ZS76</accession>
<dbReference type="Gene3D" id="3.90.550.10">
    <property type="entry name" value="Spore Coat Polysaccharide Biosynthesis Protein SpsA, Chain A"/>
    <property type="match status" value="1"/>
</dbReference>
<comment type="caution">
    <text evidence="10">The sequence shown here is derived from an EMBL/GenBank/DDBJ whole genome shotgun (WGS) entry which is preliminary data.</text>
</comment>
<dbReference type="GO" id="GO:0004475">
    <property type="term" value="F:mannose-1-phosphate guanylyltransferase (GTP) activity"/>
    <property type="evidence" value="ECO:0007669"/>
    <property type="project" value="UniProtKB-EC"/>
</dbReference>
<evidence type="ECO:0000256" key="7">
    <source>
        <dbReference type="ARBA" id="ARBA00047343"/>
    </source>
</evidence>
<proteinExistence type="inferred from homology"/>
<gene>
    <name evidence="10" type="ORF">HU137_04610</name>
</gene>
<dbReference type="InterPro" id="IPR029044">
    <property type="entry name" value="Nucleotide-diphossugar_trans"/>
</dbReference>
<dbReference type="EC" id="2.7.7.13" evidence="2"/>
<evidence type="ECO:0000259" key="9">
    <source>
        <dbReference type="Pfam" id="PF22640"/>
    </source>
</evidence>
<dbReference type="RefSeq" id="WP_182042616.1">
    <property type="nucleotide sequence ID" value="NZ_JACDZE010000001.1"/>
</dbReference>
<comment type="catalytic activity">
    <reaction evidence="7">
        <text>alpha-D-mannose 1-phosphate + GTP + H(+) = GDP-alpha-D-mannose + diphosphate</text>
        <dbReference type="Rhea" id="RHEA:15229"/>
        <dbReference type="ChEBI" id="CHEBI:15378"/>
        <dbReference type="ChEBI" id="CHEBI:33019"/>
        <dbReference type="ChEBI" id="CHEBI:37565"/>
        <dbReference type="ChEBI" id="CHEBI:57527"/>
        <dbReference type="ChEBI" id="CHEBI:58409"/>
        <dbReference type="EC" id="2.7.7.13"/>
    </reaction>
</comment>
<dbReference type="AlphaFoldDB" id="A0A838ZS76"/>
<dbReference type="SUPFAM" id="SSF159283">
    <property type="entry name" value="Guanosine diphospho-D-mannose pyrophosphorylase/mannose-6-phosphate isomerase linker domain"/>
    <property type="match status" value="1"/>
</dbReference>
<evidence type="ECO:0000256" key="1">
    <source>
        <dbReference type="ARBA" id="ARBA00006115"/>
    </source>
</evidence>
<evidence type="ECO:0000313" key="11">
    <source>
        <dbReference type="Proteomes" id="UP000552241"/>
    </source>
</evidence>
<dbReference type="GO" id="GO:0005525">
    <property type="term" value="F:GTP binding"/>
    <property type="evidence" value="ECO:0007669"/>
    <property type="project" value="UniProtKB-KW"/>
</dbReference>
<keyword evidence="4 10" id="KW-0548">Nucleotidyltransferase</keyword>
<evidence type="ECO:0000256" key="4">
    <source>
        <dbReference type="ARBA" id="ARBA00022695"/>
    </source>
</evidence>
<dbReference type="InterPro" id="IPR049577">
    <property type="entry name" value="GMPP_N"/>
</dbReference>
<dbReference type="FunFam" id="3.90.550.10:FF:000046">
    <property type="entry name" value="Mannose-1-phosphate guanylyltransferase (GDP)"/>
    <property type="match status" value="1"/>
</dbReference>
<keyword evidence="6" id="KW-0342">GTP-binding</keyword>
<keyword evidence="11" id="KW-1185">Reference proteome</keyword>
<dbReference type="Proteomes" id="UP000552241">
    <property type="component" value="Unassembled WGS sequence"/>
</dbReference>
<dbReference type="InterPro" id="IPR051161">
    <property type="entry name" value="Mannose-6P_isomerase_type2"/>
</dbReference>
<dbReference type="CDD" id="cd02509">
    <property type="entry name" value="GDP-M1P_Guanylyltransferase"/>
    <property type="match status" value="1"/>
</dbReference>
<sequence length="359" mass="40829">MNKNYFGVIMAGGVGSRFWPLSTSEFPKQFHDILGTGRTFLQSTFDRMKKIIPTDQIYIVTLGEYVDLTLQQLPEINENQIITEPVAMNTAPCNLYAAILIHEINPEANIVVAPSDHLILQEDVFIEKLKLALQESEEKEELITLGIQPTRPDTGYGYIQFLDKKNSEVKKVKTFTEKPGIELAEVLYKSGDFLWNAGIFIWKASTILNSFQKYLPEMFESFEKIQNPLNSEKGKKEIKSIYSRVQMISIDNGILERAENVYVIPSSFGWSDLGTWKSLYEISPKNGGNNVKHGKYILTYNTNDSLIYSTQRKAIIVDGLEDYIVVNTRRALLICPKDKDQAIKAFVSDLKLNKGEKFT</sequence>
<dbReference type="PANTHER" id="PTHR46390:SF1">
    <property type="entry name" value="MANNOSE-1-PHOSPHATE GUANYLYLTRANSFERASE"/>
    <property type="match status" value="1"/>
</dbReference>
<keyword evidence="3 10" id="KW-0808">Transferase</keyword>
<dbReference type="Pfam" id="PF00483">
    <property type="entry name" value="NTP_transferase"/>
    <property type="match status" value="1"/>
</dbReference>
<reference evidence="10 11" key="1">
    <citation type="submission" date="2020-07" db="EMBL/GenBank/DDBJ databases">
        <title>Moheibacter lacus sp. nov., a member of the family Flavobacteriaceae isolated from freshwater lake sediment.</title>
        <authorList>
            <person name="Liu Y."/>
        </authorList>
    </citation>
    <scope>NUCLEOTIDE SEQUENCE [LARGE SCALE GENOMIC DNA]</scope>
    <source>
        <strain evidence="10 11">BDHS18</strain>
    </source>
</reference>
<dbReference type="Pfam" id="PF22640">
    <property type="entry name" value="ManC_GMP_beta-helix"/>
    <property type="match status" value="1"/>
</dbReference>
<evidence type="ECO:0000313" key="10">
    <source>
        <dbReference type="EMBL" id="MBA5629049.1"/>
    </source>
</evidence>
<evidence type="ECO:0000256" key="6">
    <source>
        <dbReference type="ARBA" id="ARBA00023134"/>
    </source>
</evidence>
<keyword evidence="5" id="KW-0547">Nucleotide-binding</keyword>
<feature type="domain" description="Nucleotidyl transferase" evidence="8">
    <location>
        <begin position="7"/>
        <end position="285"/>
    </location>
</feature>
<protein>
    <recommendedName>
        <fullName evidence="2">mannose-1-phosphate guanylyltransferase</fullName>
        <ecNumber evidence="2">2.7.7.13</ecNumber>
    </recommendedName>
</protein>
<evidence type="ECO:0000256" key="5">
    <source>
        <dbReference type="ARBA" id="ARBA00022741"/>
    </source>
</evidence>
<dbReference type="SUPFAM" id="SSF53448">
    <property type="entry name" value="Nucleotide-diphospho-sugar transferases"/>
    <property type="match status" value="1"/>
</dbReference>
<comment type="similarity">
    <text evidence="1">Belongs to the mannose-6-phosphate isomerase type 2 family.</text>
</comment>
<dbReference type="GO" id="GO:0009298">
    <property type="term" value="P:GDP-mannose biosynthetic process"/>
    <property type="evidence" value="ECO:0007669"/>
    <property type="project" value="TreeGrafter"/>
</dbReference>
<dbReference type="InterPro" id="IPR005835">
    <property type="entry name" value="NTP_transferase_dom"/>
</dbReference>
<evidence type="ECO:0000256" key="3">
    <source>
        <dbReference type="ARBA" id="ARBA00022679"/>
    </source>
</evidence>
<evidence type="ECO:0000256" key="2">
    <source>
        <dbReference type="ARBA" id="ARBA00012387"/>
    </source>
</evidence>
<dbReference type="PANTHER" id="PTHR46390">
    <property type="entry name" value="MANNOSE-1-PHOSPHATE GUANYLYLTRANSFERASE"/>
    <property type="match status" value="1"/>
</dbReference>